<protein>
    <submittedName>
        <fullName evidence="2">Dynein light chain roadblock-type</fullName>
    </submittedName>
</protein>
<dbReference type="AlphaFoldDB" id="A0A131YSC5"/>
<feature type="compositionally biased region" description="Basic and acidic residues" evidence="1">
    <location>
        <begin position="12"/>
        <end position="21"/>
    </location>
</feature>
<dbReference type="EMBL" id="GEDV01007177">
    <property type="protein sequence ID" value="JAP81380.1"/>
    <property type="molecule type" value="Transcribed_RNA"/>
</dbReference>
<organism evidence="2">
    <name type="scientific">Rhipicephalus appendiculatus</name>
    <name type="common">Brown ear tick</name>
    <dbReference type="NCBI Taxonomy" id="34631"/>
    <lineage>
        <taxon>Eukaryota</taxon>
        <taxon>Metazoa</taxon>
        <taxon>Ecdysozoa</taxon>
        <taxon>Arthropoda</taxon>
        <taxon>Chelicerata</taxon>
        <taxon>Arachnida</taxon>
        <taxon>Acari</taxon>
        <taxon>Parasitiformes</taxon>
        <taxon>Ixodida</taxon>
        <taxon>Ixodoidea</taxon>
        <taxon>Ixodidae</taxon>
        <taxon>Rhipicephalinae</taxon>
        <taxon>Rhipicephalus</taxon>
        <taxon>Rhipicephalus</taxon>
    </lineage>
</organism>
<proteinExistence type="predicted"/>
<sequence>MTSRRRIATKTKGKDRGAPSDEVEDIFKSLHSRDRILGVIATTADGAVIKSTLEDAEETGRYALMAAGLCREANDSGTGPRPSFFKMKSGDREILITPSKKYMLIAVTKISNPPEETIQ</sequence>
<feature type="region of interest" description="Disordered" evidence="1">
    <location>
        <begin position="1"/>
        <end position="21"/>
    </location>
</feature>
<dbReference type="Gene3D" id="3.30.450.30">
    <property type="entry name" value="Dynein light chain 2a, cytoplasmic"/>
    <property type="match status" value="1"/>
</dbReference>
<accession>A0A131YSC5</accession>
<evidence type="ECO:0000313" key="2">
    <source>
        <dbReference type="EMBL" id="JAP81380.1"/>
    </source>
</evidence>
<evidence type="ECO:0000256" key="1">
    <source>
        <dbReference type="SAM" id="MobiDB-lite"/>
    </source>
</evidence>
<name>A0A131YSC5_RHIAP</name>
<dbReference type="SUPFAM" id="SSF103196">
    <property type="entry name" value="Roadblock/LC7 domain"/>
    <property type="match status" value="1"/>
</dbReference>
<feature type="compositionally biased region" description="Basic residues" evidence="1">
    <location>
        <begin position="1"/>
        <end position="11"/>
    </location>
</feature>
<reference evidence="2" key="1">
    <citation type="journal article" date="2016" name="Ticks Tick Borne Dis.">
        <title>De novo assembly and annotation of the salivary gland transcriptome of Rhipicephalus appendiculatus male and female ticks during blood feeding.</title>
        <authorList>
            <person name="de Castro M.H."/>
            <person name="de Klerk D."/>
            <person name="Pienaar R."/>
            <person name="Latif A.A."/>
            <person name="Rees D.J."/>
            <person name="Mans B.J."/>
        </authorList>
    </citation>
    <scope>NUCLEOTIDE SEQUENCE</scope>
    <source>
        <tissue evidence="2">Salivary glands</tissue>
    </source>
</reference>